<keyword evidence="1" id="KW-1185">Reference proteome</keyword>
<proteinExistence type="predicted"/>
<reference evidence="1" key="2">
    <citation type="submission" date="2014-05" db="EMBL/GenBank/DDBJ databases">
        <title>The genome and life-stage specific transcriptomes of Globodera pallida elucidate key aspects of plant parasitism by a cyst nematode.</title>
        <authorList>
            <person name="Cotton J.A."/>
            <person name="Lilley C.J."/>
            <person name="Jones L.M."/>
            <person name="Kikuchi T."/>
            <person name="Reid A.J."/>
            <person name="Thorpe P."/>
            <person name="Tsai I.J."/>
            <person name="Beasley H."/>
            <person name="Blok V."/>
            <person name="Cock P.J.A."/>
            <person name="Van den Akker S.E."/>
            <person name="Holroyd N."/>
            <person name="Hunt M."/>
            <person name="Mantelin S."/>
            <person name="Naghra H."/>
            <person name="Pain A."/>
            <person name="Palomares-Rius J.E."/>
            <person name="Zarowiecki M."/>
            <person name="Berriman M."/>
            <person name="Jones J.T."/>
            <person name="Urwin P.E."/>
        </authorList>
    </citation>
    <scope>NUCLEOTIDE SEQUENCE [LARGE SCALE GENOMIC DNA]</scope>
    <source>
        <strain evidence="1">Lindley</strain>
    </source>
</reference>
<accession>A0A183BLR3</accession>
<sequence length="68" mass="7573">MHHLKQVSSHKSKVKIRTLRFRCTPGRPAMMGCNGMGMQPGFKPIHFMGTLHADDDGRFMGYGQPSVA</sequence>
<dbReference type="Proteomes" id="UP000050741">
    <property type="component" value="Unassembled WGS sequence"/>
</dbReference>
<name>A0A183BLR3_GLOPA</name>
<evidence type="ECO:0000313" key="1">
    <source>
        <dbReference type="Proteomes" id="UP000050741"/>
    </source>
</evidence>
<evidence type="ECO:0000313" key="2">
    <source>
        <dbReference type="WBParaSite" id="GPLIN_000154800"/>
    </source>
</evidence>
<dbReference type="AlphaFoldDB" id="A0A183BLR3"/>
<reference evidence="1" key="1">
    <citation type="submission" date="2013-12" db="EMBL/GenBank/DDBJ databases">
        <authorList>
            <person name="Aslett M."/>
        </authorList>
    </citation>
    <scope>NUCLEOTIDE SEQUENCE [LARGE SCALE GENOMIC DNA]</scope>
    <source>
        <strain evidence="1">Lindley</strain>
    </source>
</reference>
<dbReference type="WBParaSite" id="GPLIN_000154800">
    <property type="protein sequence ID" value="GPLIN_000154800"/>
    <property type="gene ID" value="GPLIN_000154800"/>
</dbReference>
<organism evidence="1 2">
    <name type="scientific">Globodera pallida</name>
    <name type="common">Potato cyst nematode worm</name>
    <name type="synonym">Heterodera pallida</name>
    <dbReference type="NCBI Taxonomy" id="36090"/>
    <lineage>
        <taxon>Eukaryota</taxon>
        <taxon>Metazoa</taxon>
        <taxon>Ecdysozoa</taxon>
        <taxon>Nematoda</taxon>
        <taxon>Chromadorea</taxon>
        <taxon>Rhabditida</taxon>
        <taxon>Tylenchina</taxon>
        <taxon>Tylenchomorpha</taxon>
        <taxon>Tylenchoidea</taxon>
        <taxon>Heteroderidae</taxon>
        <taxon>Heteroderinae</taxon>
        <taxon>Globodera</taxon>
    </lineage>
</organism>
<protein>
    <submittedName>
        <fullName evidence="2">Sulfatase</fullName>
    </submittedName>
</protein>
<reference evidence="2" key="3">
    <citation type="submission" date="2016-06" db="UniProtKB">
        <authorList>
            <consortium name="WormBaseParasite"/>
        </authorList>
    </citation>
    <scope>IDENTIFICATION</scope>
</reference>